<keyword evidence="2" id="KW-0853">WD repeat</keyword>
<feature type="compositionally biased region" description="Acidic residues" evidence="6">
    <location>
        <begin position="468"/>
        <end position="488"/>
    </location>
</feature>
<gene>
    <name evidence="7" type="ORF">FA09DRAFT_328240</name>
</gene>
<comment type="similarity">
    <text evidence="1">Belongs to the WD repeat WDR55 family.</text>
</comment>
<dbReference type="GeneID" id="37269239"/>
<evidence type="ECO:0000256" key="5">
    <source>
        <dbReference type="ARBA" id="ARBA00039514"/>
    </source>
</evidence>
<accession>A0A316ZEE6</accession>
<feature type="region of interest" description="Disordered" evidence="6">
    <location>
        <begin position="220"/>
        <end position="268"/>
    </location>
</feature>
<name>A0A316ZEE6_9BASI</name>
<feature type="compositionally biased region" description="Low complexity" evidence="6">
    <location>
        <begin position="59"/>
        <end position="68"/>
    </location>
</feature>
<keyword evidence="8" id="KW-1185">Reference proteome</keyword>
<evidence type="ECO:0000256" key="6">
    <source>
        <dbReference type="SAM" id="MobiDB-lite"/>
    </source>
</evidence>
<evidence type="ECO:0000256" key="4">
    <source>
        <dbReference type="ARBA" id="ARBA00039238"/>
    </source>
</evidence>
<dbReference type="SUPFAM" id="SSF50978">
    <property type="entry name" value="WD40 repeat-like"/>
    <property type="match status" value="1"/>
</dbReference>
<sequence length="523" mass="56021">MDVPLSADVLDVALHPAPETHLLAAGLISGKVQLVDYAALVQRTAQRDAGAAESDDEAAGSSAAGGSDSSDDDDDTSARGSSSAPRRRKLYAKQWATRPSAKSCRGVAFAHDGAHVWAVSKDGGIAQLDTESGKVVRSWRGHHAAPSRILPISASLLATGDDDGVVALWDPRKPTTSIASSSTAPANPGDVSREAGAVRVYTHHFDWITELLYMTHLEQRREKKKTKEELEKEARRDERKQRKREKRGWTQKEDPEAESSAQAGRERLVVTSGDGTLSVIDPRAGAAAVEVSEDQEDELLSVASVKGGSKLVVGTQLGMLSLWAPSRGLLDHVDRIPGHPASVDAICALDADTVLTGSSDGLVRVVQVLPHKLLGVVADHGGLPVERITRKERWVVSIGHGPEARFTDVGPLLEPDSDEDEEQSGEESDSDSDEEADAGPGLVGDLSGDLSMRSASRKADEADHDAAEAEEDVDTTDSEPQDDDSSAEEQERALPPKKRAKMQLLSRTQHKGKTEDDDFFDGF</sequence>
<dbReference type="InterPro" id="IPR015943">
    <property type="entry name" value="WD40/YVTN_repeat-like_dom_sf"/>
</dbReference>
<dbReference type="Proteomes" id="UP000245946">
    <property type="component" value="Unassembled WGS sequence"/>
</dbReference>
<dbReference type="InterPro" id="IPR050505">
    <property type="entry name" value="WDR55/POC1"/>
</dbReference>
<dbReference type="InterPro" id="IPR036322">
    <property type="entry name" value="WD40_repeat_dom_sf"/>
</dbReference>
<feature type="compositionally biased region" description="Basic and acidic residues" evidence="6">
    <location>
        <begin position="220"/>
        <end position="240"/>
    </location>
</feature>
<dbReference type="Gene3D" id="2.130.10.10">
    <property type="entry name" value="YVTN repeat-like/Quinoprotein amine dehydrogenase"/>
    <property type="match status" value="2"/>
</dbReference>
<dbReference type="PANTHER" id="PTHR44019:SF20">
    <property type="entry name" value="WD REPEAT-CONTAINING PROTEIN 55"/>
    <property type="match status" value="1"/>
</dbReference>
<dbReference type="AlphaFoldDB" id="A0A316ZEE6"/>
<evidence type="ECO:0000256" key="3">
    <source>
        <dbReference type="ARBA" id="ARBA00022737"/>
    </source>
</evidence>
<dbReference type="STRING" id="58919.A0A316ZEE6"/>
<dbReference type="OrthoDB" id="2288928at2759"/>
<feature type="compositionally biased region" description="Basic and acidic residues" evidence="6">
    <location>
        <begin position="457"/>
        <end position="467"/>
    </location>
</feature>
<evidence type="ECO:0000256" key="1">
    <source>
        <dbReference type="ARBA" id="ARBA00007625"/>
    </source>
</evidence>
<evidence type="ECO:0000313" key="7">
    <source>
        <dbReference type="EMBL" id="PWO00138.1"/>
    </source>
</evidence>
<organism evidence="7 8">
    <name type="scientific">Tilletiopsis washingtonensis</name>
    <dbReference type="NCBI Taxonomy" id="58919"/>
    <lineage>
        <taxon>Eukaryota</taxon>
        <taxon>Fungi</taxon>
        <taxon>Dikarya</taxon>
        <taxon>Basidiomycota</taxon>
        <taxon>Ustilaginomycotina</taxon>
        <taxon>Exobasidiomycetes</taxon>
        <taxon>Entylomatales</taxon>
        <taxon>Entylomatales incertae sedis</taxon>
        <taxon>Tilletiopsis</taxon>
    </lineage>
</organism>
<dbReference type="SMART" id="SM00320">
    <property type="entry name" value="WD40"/>
    <property type="match status" value="4"/>
</dbReference>
<protein>
    <recommendedName>
        <fullName evidence="4">WD repeat-containing protein JIP5</fullName>
    </recommendedName>
    <alternativeName>
        <fullName evidence="5">WD repeat-containing protein jip5</fullName>
    </alternativeName>
</protein>
<feature type="region of interest" description="Disordered" evidence="6">
    <location>
        <begin position="48"/>
        <end position="94"/>
    </location>
</feature>
<feature type="compositionally biased region" description="Acidic residues" evidence="6">
    <location>
        <begin position="415"/>
        <end position="437"/>
    </location>
</feature>
<proteinExistence type="inferred from homology"/>
<feature type="region of interest" description="Disordered" evidence="6">
    <location>
        <begin position="405"/>
        <end position="523"/>
    </location>
</feature>
<dbReference type="InterPro" id="IPR001680">
    <property type="entry name" value="WD40_rpt"/>
</dbReference>
<dbReference type="RefSeq" id="XP_025600416.1">
    <property type="nucleotide sequence ID" value="XM_025741695.1"/>
</dbReference>
<dbReference type="EMBL" id="KZ819286">
    <property type="protein sequence ID" value="PWO00138.1"/>
    <property type="molecule type" value="Genomic_DNA"/>
</dbReference>
<evidence type="ECO:0000256" key="2">
    <source>
        <dbReference type="ARBA" id="ARBA00022574"/>
    </source>
</evidence>
<evidence type="ECO:0000313" key="8">
    <source>
        <dbReference type="Proteomes" id="UP000245946"/>
    </source>
</evidence>
<dbReference type="PANTHER" id="PTHR44019">
    <property type="entry name" value="WD REPEAT-CONTAINING PROTEIN 55"/>
    <property type="match status" value="1"/>
</dbReference>
<keyword evidence="3" id="KW-0677">Repeat</keyword>
<reference evidence="7 8" key="1">
    <citation type="journal article" date="2018" name="Mol. Biol. Evol.">
        <title>Broad Genomic Sampling Reveals a Smut Pathogenic Ancestry of the Fungal Clade Ustilaginomycotina.</title>
        <authorList>
            <person name="Kijpornyongpan T."/>
            <person name="Mondo S.J."/>
            <person name="Barry K."/>
            <person name="Sandor L."/>
            <person name="Lee J."/>
            <person name="Lipzen A."/>
            <person name="Pangilinan J."/>
            <person name="LaButti K."/>
            <person name="Hainaut M."/>
            <person name="Henrissat B."/>
            <person name="Grigoriev I.V."/>
            <person name="Spatafora J.W."/>
            <person name="Aime M.C."/>
        </authorList>
    </citation>
    <scope>NUCLEOTIDE SEQUENCE [LARGE SCALE GENOMIC DNA]</scope>
    <source>
        <strain evidence="7 8">MCA 4186</strain>
    </source>
</reference>